<reference evidence="2" key="1">
    <citation type="journal article" date="2019" name="Int. J. Syst. Evol. Microbiol.">
        <title>The Global Catalogue of Microorganisms (GCM) 10K type strain sequencing project: providing services to taxonomists for standard genome sequencing and annotation.</title>
        <authorList>
            <consortium name="The Broad Institute Genomics Platform"/>
            <consortium name="The Broad Institute Genome Sequencing Center for Infectious Disease"/>
            <person name="Wu L."/>
            <person name="Ma J."/>
        </authorList>
    </citation>
    <scope>NUCLEOTIDE SEQUENCE [LARGE SCALE GENOMIC DNA]</scope>
    <source>
        <strain evidence="2">CGMCC 1.15420</strain>
    </source>
</reference>
<sequence>MREYVLSNGEVIRLKQYIEQKYENLGAEQKLAIWSDAAHRIIESRLPAFPDEVKKRMRAELLYKQRETLVIHQDDALREFMTLDLNQEELLAPLTVWVSSRSALPLEDEDVRHTLQKWAQHTPDHISLEALTEEDAKAAEASQPMQKPGCALDETAAAIEITDMANLSGAAHSATPAPLPMHRIWLGHPRAIMASVSLGCLAAAVVLVFTANSLRNEPPVAKARSYPSVMEIMLRDIRERESLRRAGGIPAELRYVEVDKTRVRVFLQDRGSLLADEPYLSAIIASAKRYDIHPLLLFAITGQEQGFVPKDHKEAERIANNPFNVFGSWESYNTSIEASADIAAKTVRNISRRRQGSEHPIQWLNRTYAEDPEWWTGVTWIFNTMQQQIEGKSFEWAK</sequence>
<dbReference type="EMBL" id="BMIW01000002">
    <property type="protein sequence ID" value="GGF85497.1"/>
    <property type="molecule type" value="Genomic_DNA"/>
</dbReference>
<dbReference type="Proteomes" id="UP000608420">
    <property type="component" value="Unassembled WGS sequence"/>
</dbReference>
<evidence type="ECO:0000313" key="1">
    <source>
        <dbReference type="EMBL" id="GGF85497.1"/>
    </source>
</evidence>
<gene>
    <name evidence="1" type="ORF">GCM10010913_03690</name>
</gene>
<comment type="caution">
    <text evidence="1">The sequence shown here is derived from an EMBL/GenBank/DDBJ whole genome shotgun (WGS) entry which is preliminary data.</text>
</comment>
<dbReference type="RefSeq" id="WP_120460321.1">
    <property type="nucleotide sequence ID" value="NZ_BMIW01000002.1"/>
</dbReference>
<accession>A0ABQ1VQH1</accession>
<organism evidence="1 2">
    <name type="scientific">Paenibacillus aceti</name>
    <dbReference type="NCBI Taxonomy" id="1820010"/>
    <lineage>
        <taxon>Bacteria</taxon>
        <taxon>Bacillati</taxon>
        <taxon>Bacillota</taxon>
        <taxon>Bacilli</taxon>
        <taxon>Bacillales</taxon>
        <taxon>Paenibacillaceae</taxon>
        <taxon>Paenibacillus</taxon>
    </lineage>
</organism>
<protein>
    <recommendedName>
        <fullName evidence="3">Mannosyl-glycoprotein endo-beta-N-acetylglucosaminidase</fullName>
    </recommendedName>
</protein>
<evidence type="ECO:0000313" key="2">
    <source>
        <dbReference type="Proteomes" id="UP000608420"/>
    </source>
</evidence>
<proteinExistence type="predicted"/>
<evidence type="ECO:0008006" key="3">
    <source>
        <dbReference type="Google" id="ProtNLM"/>
    </source>
</evidence>
<keyword evidence="2" id="KW-1185">Reference proteome</keyword>
<name>A0ABQ1VQH1_9BACL</name>